<protein>
    <recommendedName>
        <fullName evidence="4">Transmembrane protein</fullName>
    </recommendedName>
</protein>
<sequence length="113" mass="10844">MNVVGEARRGIVRVADAATATAGAVGGAVVTGAIGAVEGAAAGVKNGVKGGGRSSVAAALTLAAVGVAGLVEWPILAAGGAALVIHELGHRGNGQQQSSQRTGVKRATRGARR</sequence>
<comment type="caution">
    <text evidence="2">The sequence shown here is derived from an EMBL/GenBank/DDBJ whole genome shotgun (WGS) entry which is preliminary data.</text>
</comment>
<name>A0ABT3S8Y4_9MYCO</name>
<keyword evidence="3" id="KW-1185">Reference proteome</keyword>
<feature type="compositionally biased region" description="Polar residues" evidence="1">
    <location>
        <begin position="93"/>
        <end position="102"/>
    </location>
</feature>
<evidence type="ECO:0000313" key="2">
    <source>
        <dbReference type="EMBL" id="MCX2935961.1"/>
    </source>
</evidence>
<accession>A0ABT3S8Y4</accession>
<gene>
    <name evidence="2" type="ORF">ORI27_04575</name>
</gene>
<dbReference type="RefSeq" id="WP_265995345.1">
    <property type="nucleotide sequence ID" value="NZ_JAPJDN010000003.1"/>
</dbReference>
<evidence type="ECO:0008006" key="4">
    <source>
        <dbReference type="Google" id="ProtNLM"/>
    </source>
</evidence>
<feature type="compositionally biased region" description="Basic residues" evidence="1">
    <location>
        <begin position="103"/>
        <end position="113"/>
    </location>
</feature>
<evidence type="ECO:0000313" key="3">
    <source>
        <dbReference type="Proteomes" id="UP001300745"/>
    </source>
</evidence>
<dbReference type="EMBL" id="JAPJDO010000003">
    <property type="protein sequence ID" value="MCX2935961.1"/>
    <property type="molecule type" value="Genomic_DNA"/>
</dbReference>
<dbReference type="Proteomes" id="UP001300745">
    <property type="component" value="Unassembled WGS sequence"/>
</dbReference>
<reference evidence="2 3" key="1">
    <citation type="submission" date="2022-11" db="EMBL/GenBank/DDBJ databases">
        <title>Mycobacterium sp. nov.</title>
        <authorList>
            <person name="Papic B."/>
            <person name="Spicic S."/>
            <person name="Duvnjak S."/>
        </authorList>
    </citation>
    <scope>NUCLEOTIDE SEQUENCE [LARGE SCALE GENOMIC DNA]</scope>
    <source>
        <strain evidence="2 3">CVI_P4</strain>
    </source>
</reference>
<proteinExistence type="predicted"/>
<evidence type="ECO:0000256" key="1">
    <source>
        <dbReference type="SAM" id="MobiDB-lite"/>
    </source>
</evidence>
<organism evidence="2 3">
    <name type="scientific">Mycobacterium pinniadriaticum</name>
    <dbReference type="NCBI Taxonomy" id="2994102"/>
    <lineage>
        <taxon>Bacteria</taxon>
        <taxon>Bacillati</taxon>
        <taxon>Actinomycetota</taxon>
        <taxon>Actinomycetes</taxon>
        <taxon>Mycobacteriales</taxon>
        <taxon>Mycobacteriaceae</taxon>
        <taxon>Mycobacterium</taxon>
    </lineage>
</organism>
<feature type="region of interest" description="Disordered" evidence="1">
    <location>
        <begin position="90"/>
        <end position="113"/>
    </location>
</feature>